<dbReference type="EMBL" id="CM023472">
    <property type="protein sequence ID" value="KAH7959126.1"/>
    <property type="molecule type" value="Genomic_DNA"/>
</dbReference>
<protein>
    <submittedName>
        <fullName evidence="1">Uncharacterized protein</fullName>
    </submittedName>
</protein>
<accession>A0ACB8D405</accession>
<organism evidence="1 2">
    <name type="scientific">Dermacentor silvarum</name>
    <name type="common">Tick</name>
    <dbReference type="NCBI Taxonomy" id="543639"/>
    <lineage>
        <taxon>Eukaryota</taxon>
        <taxon>Metazoa</taxon>
        <taxon>Ecdysozoa</taxon>
        <taxon>Arthropoda</taxon>
        <taxon>Chelicerata</taxon>
        <taxon>Arachnida</taxon>
        <taxon>Acari</taxon>
        <taxon>Parasitiformes</taxon>
        <taxon>Ixodida</taxon>
        <taxon>Ixodoidea</taxon>
        <taxon>Ixodidae</taxon>
        <taxon>Rhipicephalinae</taxon>
        <taxon>Dermacentor</taxon>
    </lineage>
</organism>
<name>A0ACB8D405_DERSI</name>
<dbReference type="Proteomes" id="UP000821865">
    <property type="component" value="Chromosome 3"/>
</dbReference>
<evidence type="ECO:0000313" key="2">
    <source>
        <dbReference type="Proteomes" id="UP000821865"/>
    </source>
</evidence>
<gene>
    <name evidence="1" type="ORF">HPB49_008467</name>
</gene>
<reference evidence="1" key="1">
    <citation type="submission" date="2020-05" db="EMBL/GenBank/DDBJ databases">
        <title>Large-scale comparative analyses of tick genomes elucidate their genetic diversity and vector capacities.</title>
        <authorList>
            <person name="Jia N."/>
            <person name="Wang J."/>
            <person name="Shi W."/>
            <person name="Du L."/>
            <person name="Sun Y."/>
            <person name="Zhan W."/>
            <person name="Jiang J."/>
            <person name="Wang Q."/>
            <person name="Zhang B."/>
            <person name="Ji P."/>
            <person name="Sakyi L.B."/>
            <person name="Cui X."/>
            <person name="Yuan T."/>
            <person name="Jiang B."/>
            <person name="Yang W."/>
            <person name="Lam T.T.-Y."/>
            <person name="Chang Q."/>
            <person name="Ding S."/>
            <person name="Wang X."/>
            <person name="Zhu J."/>
            <person name="Ruan X."/>
            <person name="Zhao L."/>
            <person name="Wei J."/>
            <person name="Que T."/>
            <person name="Du C."/>
            <person name="Cheng J."/>
            <person name="Dai P."/>
            <person name="Han X."/>
            <person name="Huang E."/>
            <person name="Gao Y."/>
            <person name="Liu J."/>
            <person name="Shao H."/>
            <person name="Ye R."/>
            <person name="Li L."/>
            <person name="Wei W."/>
            <person name="Wang X."/>
            <person name="Wang C."/>
            <person name="Yang T."/>
            <person name="Huo Q."/>
            <person name="Li W."/>
            <person name="Guo W."/>
            <person name="Chen H."/>
            <person name="Zhou L."/>
            <person name="Ni X."/>
            <person name="Tian J."/>
            <person name="Zhou Y."/>
            <person name="Sheng Y."/>
            <person name="Liu T."/>
            <person name="Pan Y."/>
            <person name="Xia L."/>
            <person name="Li J."/>
            <person name="Zhao F."/>
            <person name="Cao W."/>
        </authorList>
    </citation>
    <scope>NUCLEOTIDE SEQUENCE</scope>
    <source>
        <strain evidence="1">Dsil-2018</strain>
    </source>
</reference>
<comment type="caution">
    <text evidence="1">The sequence shown here is derived from an EMBL/GenBank/DDBJ whole genome shotgun (WGS) entry which is preliminary data.</text>
</comment>
<proteinExistence type="predicted"/>
<sequence>MDAARSPLDSRSSAKHEEVRGVAVLISNKMTHITHDLRMTASKVECIMIEIIPSPANRESIFILNVYSSPKDPRQRLKALITKATLLARDSPLIVAGNFNAPYHTWVYPYNTNKGKDQIRDIVCHQPRSYREA</sequence>
<keyword evidence="2" id="KW-1185">Reference proteome</keyword>
<evidence type="ECO:0000313" key="1">
    <source>
        <dbReference type="EMBL" id="KAH7959126.1"/>
    </source>
</evidence>